<gene>
    <name evidence="3" type="ORF">LG52_1143</name>
</gene>
<comment type="similarity">
    <text evidence="1">Belongs to the HesB/IscA family.</text>
</comment>
<sequence>MNIVITKKAFDWYKRELGLKPGDAIRFFVRYGGCSTVQKGFSLGVSKEESADEPAAQTTVDGITFFVEEGDQWYFDGGNLTVDLDEKSDEPVFLLH</sequence>
<name>A0A0D8BPW6_GEOKU</name>
<dbReference type="PATRIC" id="fig|1462.6.peg.1328"/>
<dbReference type="InterPro" id="IPR008326">
    <property type="entry name" value="PdhI-like"/>
</dbReference>
<comment type="caution">
    <text evidence="3">The sequence shown here is derived from an EMBL/GenBank/DDBJ whole genome shotgun (WGS) entry which is preliminary data.</text>
</comment>
<organism evidence="3 4">
    <name type="scientific">Geobacillus kaustophilus</name>
    <dbReference type="NCBI Taxonomy" id="1462"/>
    <lineage>
        <taxon>Bacteria</taxon>
        <taxon>Bacillati</taxon>
        <taxon>Bacillota</taxon>
        <taxon>Bacilli</taxon>
        <taxon>Bacillales</taxon>
        <taxon>Anoxybacillaceae</taxon>
        <taxon>Geobacillus</taxon>
        <taxon>Geobacillus thermoleovorans group</taxon>
    </lineage>
</organism>
<reference evidence="3 4" key="1">
    <citation type="submission" date="2015-01" db="EMBL/GenBank/DDBJ databases">
        <authorList>
            <person name="Filippidou S."/>
            <person name="Jeanneret N."/>
            <person name="Russel-Delif L."/>
            <person name="Junier T."/>
            <person name="Wunderlin T."/>
            <person name="Molina V."/>
            <person name="Johnson S.L."/>
            <person name="Davenport K.W."/>
            <person name="Chain P.S."/>
            <person name="Dorador C."/>
            <person name="Junier P."/>
        </authorList>
    </citation>
    <scope>NUCLEOTIDE SEQUENCE [LARGE SCALE GENOMIC DNA]</scope>
    <source>
        <strain evidence="3 4">Et7/4</strain>
    </source>
</reference>
<protein>
    <submittedName>
        <fullName evidence="3">Iron-sulfur cluster biosynthesis family protein</fullName>
    </submittedName>
</protein>
<evidence type="ECO:0000313" key="3">
    <source>
        <dbReference type="EMBL" id="KJE26191.1"/>
    </source>
</evidence>
<dbReference type="EMBL" id="JYBP01000003">
    <property type="protein sequence ID" value="KJE26191.1"/>
    <property type="molecule type" value="Genomic_DNA"/>
</dbReference>
<dbReference type="InterPro" id="IPR035903">
    <property type="entry name" value="HesB-like_dom_sf"/>
</dbReference>
<dbReference type="RefSeq" id="WP_044731265.1">
    <property type="nucleotide sequence ID" value="NZ_JYBP01000003.1"/>
</dbReference>
<feature type="domain" description="Core" evidence="2">
    <location>
        <begin position="1"/>
        <end position="86"/>
    </location>
</feature>
<dbReference type="OrthoDB" id="1645729at2"/>
<dbReference type="Proteomes" id="UP000032522">
    <property type="component" value="Unassembled WGS sequence"/>
</dbReference>
<dbReference type="PIRSF" id="PIRSF034852">
    <property type="entry name" value="UCP034852"/>
    <property type="match status" value="1"/>
</dbReference>
<evidence type="ECO:0000256" key="1">
    <source>
        <dbReference type="ARBA" id="ARBA00006718"/>
    </source>
</evidence>
<dbReference type="SUPFAM" id="SSF89360">
    <property type="entry name" value="HesB-like domain"/>
    <property type="match status" value="1"/>
</dbReference>
<accession>A0A0D8BPW6</accession>
<dbReference type="AlphaFoldDB" id="A0A0D8BPW6"/>
<dbReference type="InterPro" id="IPR000361">
    <property type="entry name" value="ATAP_core_dom"/>
</dbReference>
<evidence type="ECO:0000259" key="2">
    <source>
        <dbReference type="Pfam" id="PF01521"/>
    </source>
</evidence>
<dbReference type="Pfam" id="PF01521">
    <property type="entry name" value="Fe-S_biosyn"/>
    <property type="match status" value="1"/>
</dbReference>
<proteinExistence type="inferred from homology"/>
<evidence type="ECO:0000313" key="4">
    <source>
        <dbReference type="Proteomes" id="UP000032522"/>
    </source>
</evidence>